<dbReference type="InterPro" id="IPR012259">
    <property type="entry name" value="DHFR"/>
</dbReference>
<evidence type="ECO:0000256" key="3">
    <source>
        <dbReference type="ARBA" id="ARBA00012856"/>
    </source>
</evidence>
<evidence type="ECO:0000256" key="6">
    <source>
        <dbReference type="ARBA" id="ARBA00023002"/>
    </source>
</evidence>
<keyword evidence="6 8" id="KW-0560">Oxidoreductase</keyword>
<proteinExistence type="inferred from homology"/>
<evidence type="ECO:0000256" key="1">
    <source>
        <dbReference type="ARBA" id="ARBA00004903"/>
    </source>
</evidence>
<name>A0ABV7YYM4_9BACT</name>
<evidence type="ECO:0000256" key="7">
    <source>
        <dbReference type="ARBA" id="ARBA00025067"/>
    </source>
</evidence>
<keyword evidence="4 8" id="KW-0554">One-carbon metabolism</keyword>
<evidence type="ECO:0000256" key="4">
    <source>
        <dbReference type="ARBA" id="ARBA00022563"/>
    </source>
</evidence>
<dbReference type="InterPro" id="IPR001796">
    <property type="entry name" value="DHFR_dom"/>
</dbReference>
<dbReference type="InterPro" id="IPR024072">
    <property type="entry name" value="DHFR-like_dom_sf"/>
</dbReference>
<dbReference type="CDD" id="cd00209">
    <property type="entry name" value="DHFR"/>
    <property type="match status" value="1"/>
</dbReference>
<evidence type="ECO:0000256" key="5">
    <source>
        <dbReference type="ARBA" id="ARBA00022857"/>
    </source>
</evidence>
<dbReference type="RefSeq" id="WP_379839292.1">
    <property type="nucleotide sequence ID" value="NZ_JBHRYQ010000001.1"/>
</dbReference>
<comment type="pathway">
    <text evidence="1 8">Cofactor biosynthesis; tetrahydrofolate biosynthesis; 5,6,7,8-tetrahydrofolate from 7,8-dihydrofolate: step 1/1.</text>
</comment>
<evidence type="ECO:0000256" key="8">
    <source>
        <dbReference type="PIRNR" id="PIRNR000194"/>
    </source>
</evidence>
<comment type="function">
    <text evidence="7 8">Key enzyme in folate metabolism. Catalyzes an essential reaction for de novo glycine and purine synthesis, and for DNA precursor synthesis.</text>
</comment>
<organism evidence="10 11">
    <name type="scientific">Lacihabitans lacunae</name>
    <dbReference type="NCBI Taxonomy" id="1028214"/>
    <lineage>
        <taxon>Bacteria</taxon>
        <taxon>Pseudomonadati</taxon>
        <taxon>Bacteroidota</taxon>
        <taxon>Cytophagia</taxon>
        <taxon>Cytophagales</taxon>
        <taxon>Leadbetterellaceae</taxon>
        <taxon>Lacihabitans</taxon>
    </lineage>
</organism>
<accession>A0ABV7YYM4</accession>
<dbReference type="PIRSF" id="PIRSF000194">
    <property type="entry name" value="DHFR"/>
    <property type="match status" value="1"/>
</dbReference>
<dbReference type="EMBL" id="JBHRYQ010000001">
    <property type="protein sequence ID" value="MFC3812418.1"/>
    <property type="molecule type" value="Genomic_DNA"/>
</dbReference>
<dbReference type="PROSITE" id="PS51330">
    <property type="entry name" value="DHFR_2"/>
    <property type="match status" value="1"/>
</dbReference>
<evidence type="ECO:0000256" key="2">
    <source>
        <dbReference type="ARBA" id="ARBA00009539"/>
    </source>
</evidence>
<evidence type="ECO:0000259" key="9">
    <source>
        <dbReference type="PROSITE" id="PS51330"/>
    </source>
</evidence>
<dbReference type="Pfam" id="PF00186">
    <property type="entry name" value="DHFR_1"/>
    <property type="match status" value="1"/>
</dbReference>
<dbReference type="PRINTS" id="PR00070">
    <property type="entry name" value="DHFR"/>
</dbReference>
<keyword evidence="5 8" id="KW-0521">NADP</keyword>
<reference evidence="11" key="1">
    <citation type="journal article" date="2019" name="Int. J. Syst. Evol. Microbiol.">
        <title>The Global Catalogue of Microorganisms (GCM) 10K type strain sequencing project: providing services to taxonomists for standard genome sequencing and annotation.</title>
        <authorList>
            <consortium name="The Broad Institute Genomics Platform"/>
            <consortium name="The Broad Institute Genome Sequencing Center for Infectious Disease"/>
            <person name="Wu L."/>
            <person name="Ma J."/>
        </authorList>
    </citation>
    <scope>NUCLEOTIDE SEQUENCE [LARGE SCALE GENOMIC DNA]</scope>
    <source>
        <strain evidence="11">CECT 7956</strain>
    </source>
</reference>
<protein>
    <recommendedName>
        <fullName evidence="3 8">Dihydrofolate reductase</fullName>
        <ecNumber evidence="3 8">1.5.1.3</ecNumber>
    </recommendedName>
</protein>
<dbReference type="Gene3D" id="3.40.430.10">
    <property type="entry name" value="Dihydrofolate Reductase, subunit A"/>
    <property type="match status" value="1"/>
</dbReference>
<evidence type="ECO:0000313" key="10">
    <source>
        <dbReference type="EMBL" id="MFC3812418.1"/>
    </source>
</evidence>
<dbReference type="PANTHER" id="PTHR48069:SF3">
    <property type="entry name" value="DIHYDROFOLATE REDUCTASE"/>
    <property type="match status" value="1"/>
</dbReference>
<sequence>MKVSMIVAVAKNAAIGKDNQLLWRLSEDLKLFKKRTMGHPIIMGRKTFDSIGKALPGRLNIVISRNKTLEIPGCTVVSSVEEAIDFASKEPNVEEVFVIGGEKIYDLSRSLATNLYLTVVDVELEGDAFFEYQEFLDWKVLSKTVYKKDEKNEYDFEVFELEKNPTS</sequence>
<keyword evidence="11" id="KW-1185">Reference proteome</keyword>
<feature type="domain" description="DHFR" evidence="9">
    <location>
        <begin position="2"/>
        <end position="163"/>
    </location>
</feature>
<dbReference type="GO" id="GO:0004146">
    <property type="term" value="F:dihydrofolate reductase activity"/>
    <property type="evidence" value="ECO:0007669"/>
    <property type="project" value="UniProtKB-EC"/>
</dbReference>
<dbReference type="SUPFAM" id="SSF53597">
    <property type="entry name" value="Dihydrofolate reductase-like"/>
    <property type="match status" value="1"/>
</dbReference>
<comment type="similarity">
    <text evidence="2 8">Belongs to the dihydrofolate reductase family.</text>
</comment>
<evidence type="ECO:0000313" key="11">
    <source>
        <dbReference type="Proteomes" id="UP001595616"/>
    </source>
</evidence>
<comment type="caution">
    <text evidence="10">The sequence shown here is derived from an EMBL/GenBank/DDBJ whole genome shotgun (WGS) entry which is preliminary data.</text>
</comment>
<dbReference type="Proteomes" id="UP001595616">
    <property type="component" value="Unassembled WGS sequence"/>
</dbReference>
<dbReference type="EC" id="1.5.1.3" evidence="3 8"/>
<comment type="catalytic activity">
    <reaction evidence="8">
        <text>(6S)-5,6,7,8-tetrahydrofolate + NADP(+) = 7,8-dihydrofolate + NADPH + H(+)</text>
        <dbReference type="Rhea" id="RHEA:15009"/>
        <dbReference type="ChEBI" id="CHEBI:15378"/>
        <dbReference type="ChEBI" id="CHEBI:57451"/>
        <dbReference type="ChEBI" id="CHEBI:57453"/>
        <dbReference type="ChEBI" id="CHEBI:57783"/>
        <dbReference type="ChEBI" id="CHEBI:58349"/>
        <dbReference type="EC" id="1.5.1.3"/>
    </reaction>
</comment>
<gene>
    <name evidence="10" type="ORF">ACFOOI_17290</name>
</gene>
<dbReference type="PANTHER" id="PTHR48069">
    <property type="entry name" value="DIHYDROFOLATE REDUCTASE"/>
    <property type="match status" value="1"/>
</dbReference>